<evidence type="ECO:0000256" key="7">
    <source>
        <dbReference type="ARBA" id="ARBA00022840"/>
    </source>
</evidence>
<evidence type="ECO:0000256" key="5">
    <source>
        <dbReference type="ARBA" id="ARBA00022741"/>
    </source>
</evidence>
<dbReference type="PANTHER" id="PTHR43304:SF1">
    <property type="entry name" value="PAC DOMAIN-CONTAINING PROTEIN"/>
    <property type="match status" value="1"/>
</dbReference>
<evidence type="ECO:0000256" key="1">
    <source>
        <dbReference type="ARBA" id="ARBA00000085"/>
    </source>
</evidence>
<keyword evidence="7" id="KW-0067">ATP-binding</keyword>
<feature type="domain" description="PAS" evidence="10">
    <location>
        <begin position="158"/>
        <end position="207"/>
    </location>
</feature>
<dbReference type="CDD" id="cd00082">
    <property type="entry name" value="HisKA"/>
    <property type="match status" value="1"/>
</dbReference>
<dbReference type="SMART" id="SM00091">
    <property type="entry name" value="PAS"/>
    <property type="match status" value="3"/>
</dbReference>
<dbReference type="CDD" id="cd00130">
    <property type="entry name" value="PAS"/>
    <property type="match status" value="3"/>
</dbReference>
<feature type="domain" description="PAC" evidence="11">
    <location>
        <begin position="335"/>
        <end position="387"/>
    </location>
</feature>
<dbReference type="PRINTS" id="PR00344">
    <property type="entry name" value="BCTRLSENSOR"/>
</dbReference>
<dbReference type="Gene3D" id="3.30.450.20">
    <property type="entry name" value="PAS domain"/>
    <property type="match status" value="3"/>
</dbReference>
<dbReference type="Gene3D" id="1.10.287.130">
    <property type="match status" value="1"/>
</dbReference>
<evidence type="ECO:0000313" key="12">
    <source>
        <dbReference type="EMBL" id="MDQ0111077.1"/>
    </source>
</evidence>
<comment type="caution">
    <text evidence="12">The sequence shown here is derived from an EMBL/GenBank/DDBJ whole genome shotgun (WGS) entry which is preliminary data.</text>
</comment>
<dbReference type="Proteomes" id="UP001229346">
    <property type="component" value="Unassembled WGS sequence"/>
</dbReference>
<dbReference type="InterPro" id="IPR001610">
    <property type="entry name" value="PAC"/>
</dbReference>
<dbReference type="SUPFAM" id="SSF55874">
    <property type="entry name" value="ATPase domain of HSP90 chaperone/DNA topoisomerase II/histidine kinase"/>
    <property type="match status" value="1"/>
</dbReference>
<dbReference type="Pfam" id="PF13426">
    <property type="entry name" value="PAS_9"/>
    <property type="match status" value="2"/>
</dbReference>
<dbReference type="GO" id="GO:0004673">
    <property type="term" value="F:protein histidine kinase activity"/>
    <property type="evidence" value="ECO:0007669"/>
    <property type="project" value="UniProtKB-EC"/>
</dbReference>
<proteinExistence type="predicted"/>
<keyword evidence="13" id="KW-1185">Reference proteome</keyword>
<evidence type="ECO:0000259" key="9">
    <source>
        <dbReference type="PROSITE" id="PS50109"/>
    </source>
</evidence>
<name>A0ABT9TUP4_PAEHA</name>
<dbReference type="InterPro" id="IPR052162">
    <property type="entry name" value="Sensor_kinase/Photoreceptor"/>
</dbReference>
<dbReference type="InterPro" id="IPR003594">
    <property type="entry name" value="HATPase_dom"/>
</dbReference>
<keyword evidence="8" id="KW-0902">Two-component regulatory system</keyword>
<feature type="domain" description="Histidine kinase" evidence="9">
    <location>
        <begin position="400"/>
        <end position="605"/>
    </location>
</feature>
<dbReference type="InterPro" id="IPR005467">
    <property type="entry name" value="His_kinase_dom"/>
</dbReference>
<dbReference type="InterPro" id="IPR036097">
    <property type="entry name" value="HisK_dim/P_sf"/>
</dbReference>
<keyword evidence="4 12" id="KW-0808">Transferase</keyword>
<gene>
    <name evidence="12" type="ORF">J2T15_000493</name>
</gene>
<dbReference type="InterPro" id="IPR004358">
    <property type="entry name" value="Sig_transdc_His_kin-like_C"/>
</dbReference>
<dbReference type="SUPFAM" id="SSF47384">
    <property type="entry name" value="Homodimeric domain of signal transducing histidine kinase"/>
    <property type="match status" value="1"/>
</dbReference>
<dbReference type="InterPro" id="IPR035965">
    <property type="entry name" value="PAS-like_dom_sf"/>
</dbReference>
<dbReference type="Pfam" id="PF00512">
    <property type="entry name" value="HisKA"/>
    <property type="match status" value="1"/>
</dbReference>
<dbReference type="Gene3D" id="3.30.565.10">
    <property type="entry name" value="Histidine kinase-like ATPase, C-terminal domain"/>
    <property type="match status" value="1"/>
</dbReference>
<dbReference type="Pfam" id="PF13188">
    <property type="entry name" value="PAS_8"/>
    <property type="match status" value="1"/>
</dbReference>
<dbReference type="PANTHER" id="PTHR43304">
    <property type="entry name" value="PHYTOCHROME-LIKE PROTEIN CPH1"/>
    <property type="match status" value="1"/>
</dbReference>
<dbReference type="SMART" id="SM00086">
    <property type="entry name" value="PAC"/>
    <property type="match status" value="3"/>
</dbReference>
<evidence type="ECO:0000256" key="8">
    <source>
        <dbReference type="ARBA" id="ARBA00023012"/>
    </source>
</evidence>
<dbReference type="InterPro" id="IPR000700">
    <property type="entry name" value="PAS-assoc_C"/>
</dbReference>
<evidence type="ECO:0000256" key="6">
    <source>
        <dbReference type="ARBA" id="ARBA00022777"/>
    </source>
</evidence>
<feature type="domain" description="PAC" evidence="11">
    <location>
        <begin position="211"/>
        <end position="261"/>
    </location>
</feature>
<comment type="catalytic activity">
    <reaction evidence="1">
        <text>ATP + protein L-histidine = ADP + protein N-phospho-L-histidine.</text>
        <dbReference type="EC" id="2.7.13.3"/>
    </reaction>
</comment>
<keyword evidence="3" id="KW-0597">Phosphoprotein</keyword>
<evidence type="ECO:0000256" key="4">
    <source>
        <dbReference type="ARBA" id="ARBA00022679"/>
    </source>
</evidence>
<reference evidence="12 13" key="1">
    <citation type="submission" date="2023-07" db="EMBL/GenBank/DDBJ databases">
        <title>Sorghum-associated microbial communities from plants grown in Nebraska, USA.</title>
        <authorList>
            <person name="Schachtman D."/>
        </authorList>
    </citation>
    <scope>NUCLEOTIDE SEQUENCE [LARGE SCALE GENOMIC DNA]</scope>
    <source>
        <strain evidence="12 13">CC482</strain>
    </source>
</reference>
<dbReference type="SMART" id="SM00388">
    <property type="entry name" value="HisKA"/>
    <property type="match status" value="1"/>
</dbReference>
<evidence type="ECO:0000256" key="2">
    <source>
        <dbReference type="ARBA" id="ARBA00012438"/>
    </source>
</evidence>
<dbReference type="InterPro" id="IPR000014">
    <property type="entry name" value="PAS"/>
</dbReference>
<accession>A0ABT9TUP4</accession>
<dbReference type="SUPFAM" id="SSF55785">
    <property type="entry name" value="PYP-like sensor domain (PAS domain)"/>
    <property type="match status" value="3"/>
</dbReference>
<dbReference type="SMART" id="SM00387">
    <property type="entry name" value="HATPase_c"/>
    <property type="match status" value="1"/>
</dbReference>
<evidence type="ECO:0000259" key="11">
    <source>
        <dbReference type="PROSITE" id="PS50113"/>
    </source>
</evidence>
<evidence type="ECO:0000256" key="3">
    <source>
        <dbReference type="ARBA" id="ARBA00022553"/>
    </source>
</evidence>
<keyword evidence="5" id="KW-0547">Nucleotide-binding</keyword>
<dbReference type="EC" id="2.7.13.3" evidence="2"/>
<evidence type="ECO:0000313" key="13">
    <source>
        <dbReference type="Proteomes" id="UP001229346"/>
    </source>
</evidence>
<evidence type="ECO:0000259" key="10">
    <source>
        <dbReference type="PROSITE" id="PS50112"/>
    </source>
</evidence>
<dbReference type="EMBL" id="JAUSSU010000001">
    <property type="protein sequence ID" value="MDQ0111077.1"/>
    <property type="molecule type" value="Genomic_DNA"/>
</dbReference>
<dbReference type="PROSITE" id="PS50113">
    <property type="entry name" value="PAC"/>
    <property type="match status" value="2"/>
</dbReference>
<dbReference type="PROSITE" id="PS50112">
    <property type="entry name" value="PAS"/>
    <property type="match status" value="1"/>
</dbReference>
<dbReference type="PROSITE" id="PS50109">
    <property type="entry name" value="HIS_KIN"/>
    <property type="match status" value="1"/>
</dbReference>
<dbReference type="NCBIfam" id="TIGR00229">
    <property type="entry name" value="sensory_box"/>
    <property type="match status" value="3"/>
</dbReference>
<dbReference type="InterPro" id="IPR036890">
    <property type="entry name" value="HATPase_C_sf"/>
</dbReference>
<dbReference type="Pfam" id="PF02518">
    <property type="entry name" value="HATPase_c"/>
    <property type="match status" value="1"/>
</dbReference>
<dbReference type="InterPro" id="IPR003661">
    <property type="entry name" value="HisK_dim/P_dom"/>
</dbReference>
<keyword evidence="6 12" id="KW-0418">Kinase</keyword>
<organism evidence="12 13">
    <name type="scientific">Paenibacillus harenae</name>
    <dbReference type="NCBI Taxonomy" id="306543"/>
    <lineage>
        <taxon>Bacteria</taxon>
        <taxon>Bacillati</taxon>
        <taxon>Bacillota</taxon>
        <taxon>Bacilli</taxon>
        <taxon>Bacillales</taxon>
        <taxon>Paenibacillaceae</taxon>
        <taxon>Paenibacillus</taxon>
    </lineage>
</organism>
<protein>
    <recommendedName>
        <fullName evidence="2">histidine kinase</fullName>
        <ecNumber evidence="2">2.7.13.3</ecNumber>
    </recommendedName>
</protein>
<sequence>MSINNCNLLMLESEERYRHLVQMLPDAVVVIVDYRLVFANDSALRLFKIGKLEGVVGVPIDQFVHPDYLERMPANVELLLRESAPLNLPVKKLLRMDGIAIDVEIKAVVVTYNGKRGIQLLIRDLTDRMRMEASLNEKEHLYKTLVENTVAGVFVAAGENISYMNPHFAEIFGYTPEEFVNVKVHDLLEDVDLDRIKHEVAEGISQNKTKYHLKMKGRRKDGSIIHIEGSSSLTSLNGEEIMLGIVQDVTFKQEQEQQLRKSALMYQKIIKFIPEAIVLTDNEQVVYANKLALKLIGVKDGNDVIGQSVLDFIHPNYHERTIMRMDEIMLSEEIAPFNESIVRCVDGRFVDVEISSIRINDYMGKNVLLSVIRDLTNRKQSEEMLVRSEKLSVIGQLAAGVAHEIRNPLTALKGFTQLLQSKYNDHSHYFDIMAGEIDRINLIVNEFMTLAKPHFSQFNSGYIEPILQSVLSILETQAILLNVEIKVKLEPELPAVFCNENQLKQVFLNVIKNAIEAMPSGGVVDITAVLVADSEICIRIKDEGQGIPGELIAKIGEPFVTTKEKGTGLGLMISTRIIEAHNGTLHLFSKQHEGTTIEIRLPAQDLRQ</sequence>